<protein>
    <submittedName>
        <fullName evidence="1">Uncharacterized protein</fullName>
    </submittedName>
</protein>
<organism evidence="1 2">
    <name type="scientific">Lentinula aff. lateritia</name>
    <dbReference type="NCBI Taxonomy" id="2804960"/>
    <lineage>
        <taxon>Eukaryota</taxon>
        <taxon>Fungi</taxon>
        <taxon>Dikarya</taxon>
        <taxon>Basidiomycota</taxon>
        <taxon>Agaricomycotina</taxon>
        <taxon>Agaricomycetes</taxon>
        <taxon>Agaricomycetidae</taxon>
        <taxon>Agaricales</taxon>
        <taxon>Marasmiineae</taxon>
        <taxon>Omphalotaceae</taxon>
        <taxon>Lentinula</taxon>
    </lineage>
</organism>
<reference evidence="1" key="1">
    <citation type="submission" date="2022-09" db="EMBL/GenBank/DDBJ databases">
        <title>A Global Phylogenomic Analysis of the Shiitake Genus Lentinula.</title>
        <authorList>
            <consortium name="DOE Joint Genome Institute"/>
            <person name="Sierra-Patev S."/>
            <person name="Min B."/>
            <person name="Naranjo-Ortiz M."/>
            <person name="Looney B."/>
            <person name="Konkel Z."/>
            <person name="Slot J.C."/>
            <person name="Sakamoto Y."/>
            <person name="Steenwyk J.L."/>
            <person name="Rokas A."/>
            <person name="Carro J."/>
            <person name="Camarero S."/>
            <person name="Ferreira P."/>
            <person name="Molpeceres G."/>
            <person name="Ruiz-Duenas F.J."/>
            <person name="Serrano A."/>
            <person name="Henrissat B."/>
            <person name="Drula E."/>
            <person name="Hughes K.W."/>
            <person name="Mata J.L."/>
            <person name="Ishikawa N.K."/>
            <person name="Vargas-Isla R."/>
            <person name="Ushijima S."/>
            <person name="Smith C.A."/>
            <person name="Ahrendt S."/>
            <person name="Andreopoulos W."/>
            <person name="He G."/>
            <person name="Labutti K."/>
            <person name="Lipzen A."/>
            <person name="Ng V."/>
            <person name="Riley R."/>
            <person name="Sandor L."/>
            <person name="Barry K."/>
            <person name="Martinez A.T."/>
            <person name="Xiao Y."/>
            <person name="Gibbons J.G."/>
            <person name="Terashima K."/>
            <person name="Grigoriev I.V."/>
            <person name="Hibbett D.S."/>
        </authorList>
    </citation>
    <scope>NUCLEOTIDE SEQUENCE</scope>
    <source>
        <strain evidence="1">TMI1499</strain>
    </source>
</reference>
<evidence type="ECO:0000313" key="2">
    <source>
        <dbReference type="Proteomes" id="UP001163835"/>
    </source>
</evidence>
<gene>
    <name evidence="1" type="ORF">F5876DRAFT_64280</name>
</gene>
<evidence type="ECO:0000313" key="1">
    <source>
        <dbReference type="EMBL" id="KAJ3812080.1"/>
    </source>
</evidence>
<proteinExistence type="predicted"/>
<dbReference type="Proteomes" id="UP001163835">
    <property type="component" value="Unassembled WGS sequence"/>
</dbReference>
<comment type="caution">
    <text evidence="1">The sequence shown here is derived from an EMBL/GenBank/DDBJ whole genome shotgun (WGS) entry which is preliminary data.</text>
</comment>
<accession>A0ACC1U4X7</accession>
<dbReference type="EMBL" id="MU795035">
    <property type="protein sequence ID" value="KAJ3812080.1"/>
    <property type="molecule type" value="Genomic_DNA"/>
</dbReference>
<keyword evidence="2" id="KW-1185">Reference proteome</keyword>
<sequence length="182" mass="19927">MLTDCLRLLNINIYDGFCALQLGQTVFRLAPNHSSGGSVTEPALIDPTNLSSPTLKEEVPVSTKWQSKVCLSGIPAHWFATFCSLIQNEANVQCLRGSGALLRAAPGVGDCRAGRGAKGSSSRADEMQSKSKEEEQLQGLHLAFIEDPAPLEPSFFTQAMRQRYWKFLFTALQNFRIGYVGS</sequence>
<name>A0ACC1U4X7_9AGAR</name>